<evidence type="ECO:0000313" key="2">
    <source>
        <dbReference type="EMBL" id="OMI37961.1"/>
    </source>
</evidence>
<organism evidence="2 3">
    <name type="scientific">Streptomyces sparsogenes DSM 40356</name>
    <dbReference type="NCBI Taxonomy" id="1331668"/>
    <lineage>
        <taxon>Bacteria</taxon>
        <taxon>Bacillati</taxon>
        <taxon>Actinomycetota</taxon>
        <taxon>Actinomycetes</taxon>
        <taxon>Kitasatosporales</taxon>
        <taxon>Streptomycetaceae</taxon>
        <taxon>Streptomyces</taxon>
    </lineage>
</organism>
<dbReference type="AlphaFoldDB" id="A0A1R1SI14"/>
<protein>
    <submittedName>
        <fullName evidence="2">Uncharacterized protein</fullName>
    </submittedName>
</protein>
<comment type="caution">
    <text evidence="2">The sequence shown here is derived from an EMBL/GenBank/DDBJ whole genome shotgun (WGS) entry which is preliminary data.</text>
</comment>
<proteinExistence type="predicted"/>
<evidence type="ECO:0000256" key="1">
    <source>
        <dbReference type="SAM" id="MobiDB-lite"/>
    </source>
</evidence>
<sequence>MGRMGRTELVAAGERGLLEWYGPRGHTRPGSEVERGAGHELGSEPVGGQALGQACRPLFGLPSGDAPLPGLPSGDAPLLAREPLLPHPYGLPLLQR</sequence>
<name>A0A1R1SI14_9ACTN</name>
<dbReference type="Proteomes" id="UP000186168">
    <property type="component" value="Unassembled WGS sequence"/>
</dbReference>
<gene>
    <name evidence="2" type="ORF">SPAR_18548</name>
</gene>
<dbReference type="EMBL" id="ASQP01000257">
    <property type="protein sequence ID" value="OMI37961.1"/>
    <property type="molecule type" value="Genomic_DNA"/>
</dbReference>
<reference evidence="2 3" key="1">
    <citation type="submission" date="2013-05" db="EMBL/GenBank/DDBJ databases">
        <title>Genome sequence of Streptomyces sparsogenes DSM 40356.</title>
        <authorList>
            <person name="Coyne S."/>
            <person name="Seebeck F.P."/>
        </authorList>
    </citation>
    <scope>NUCLEOTIDE SEQUENCE [LARGE SCALE GENOMIC DNA]</scope>
    <source>
        <strain evidence="2 3">DSM 40356</strain>
    </source>
</reference>
<feature type="compositionally biased region" description="Basic and acidic residues" evidence="1">
    <location>
        <begin position="29"/>
        <end position="42"/>
    </location>
</feature>
<accession>A0A1R1SI14</accession>
<feature type="region of interest" description="Disordered" evidence="1">
    <location>
        <begin position="21"/>
        <end position="49"/>
    </location>
</feature>
<keyword evidence="3" id="KW-1185">Reference proteome</keyword>
<evidence type="ECO:0000313" key="3">
    <source>
        <dbReference type="Proteomes" id="UP000186168"/>
    </source>
</evidence>